<dbReference type="Pfam" id="PF13932">
    <property type="entry name" value="SAM_GIDA_C"/>
    <property type="match status" value="1"/>
</dbReference>
<accession>R7QM36</accession>
<dbReference type="InterPro" id="IPR002218">
    <property type="entry name" value="MnmG-rel"/>
</dbReference>
<dbReference type="InterPro" id="IPR026904">
    <property type="entry name" value="MnmG_C"/>
</dbReference>
<comment type="similarity">
    <text evidence="2">Belongs to the MnmG family.</text>
</comment>
<dbReference type="AlphaFoldDB" id="R7QM36"/>
<dbReference type="GO" id="GO:0050660">
    <property type="term" value="F:flavin adenine dinucleotide binding"/>
    <property type="evidence" value="ECO:0007669"/>
    <property type="project" value="InterPro"/>
</dbReference>
<dbReference type="InterPro" id="IPR036188">
    <property type="entry name" value="FAD/NAD-bd_sf"/>
</dbReference>
<dbReference type="RefSeq" id="XP_005709846.1">
    <property type="nucleotide sequence ID" value="XM_005709789.1"/>
</dbReference>
<dbReference type="STRING" id="2769.R7QM36"/>
<keyword evidence="3" id="KW-0285">Flavoprotein</keyword>
<reference evidence="7" key="1">
    <citation type="journal article" date="2013" name="Proc. Natl. Acad. Sci. U.S.A.">
        <title>Genome structure and metabolic features in the red seaweed Chondrus crispus shed light on evolution of the Archaeplastida.</title>
        <authorList>
            <person name="Collen J."/>
            <person name="Porcel B."/>
            <person name="Carre W."/>
            <person name="Ball S.G."/>
            <person name="Chaparro C."/>
            <person name="Tonon T."/>
            <person name="Barbeyron T."/>
            <person name="Michel G."/>
            <person name="Noel B."/>
            <person name="Valentin K."/>
            <person name="Elias M."/>
            <person name="Artiguenave F."/>
            <person name="Arun A."/>
            <person name="Aury J.M."/>
            <person name="Barbosa-Neto J.F."/>
            <person name="Bothwell J.H."/>
            <person name="Bouget F.Y."/>
            <person name="Brillet L."/>
            <person name="Cabello-Hurtado F."/>
            <person name="Capella-Gutierrez S."/>
            <person name="Charrier B."/>
            <person name="Cladiere L."/>
            <person name="Cock J.M."/>
            <person name="Coelho S.M."/>
            <person name="Colleoni C."/>
            <person name="Czjzek M."/>
            <person name="Da Silva C."/>
            <person name="Delage L."/>
            <person name="Denoeud F."/>
            <person name="Deschamps P."/>
            <person name="Dittami S.M."/>
            <person name="Gabaldon T."/>
            <person name="Gachon C.M."/>
            <person name="Groisillier A."/>
            <person name="Herve C."/>
            <person name="Jabbari K."/>
            <person name="Katinka M."/>
            <person name="Kloareg B."/>
            <person name="Kowalczyk N."/>
            <person name="Labadie K."/>
            <person name="Leblanc C."/>
            <person name="Lopez P.J."/>
            <person name="McLachlan D.H."/>
            <person name="Meslet-Cladiere L."/>
            <person name="Moustafa A."/>
            <person name="Nehr Z."/>
            <person name="Nyvall Collen P."/>
            <person name="Panaud O."/>
            <person name="Partensky F."/>
            <person name="Poulain J."/>
            <person name="Rensing S.A."/>
            <person name="Rousvoal S."/>
            <person name="Samson G."/>
            <person name="Symeonidi A."/>
            <person name="Weissenbach J."/>
            <person name="Zambounis A."/>
            <person name="Wincker P."/>
            <person name="Boyen C."/>
        </authorList>
    </citation>
    <scope>NUCLEOTIDE SEQUENCE [LARGE SCALE GENOMIC DNA]</scope>
    <source>
        <strain evidence="7">cv. Stackhouse</strain>
    </source>
</reference>
<dbReference type="GO" id="GO:0005829">
    <property type="term" value="C:cytosol"/>
    <property type="evidence" value="ECO:0007669"/>
    <property type="project" value="TreeGrafter"/>
</dbReference>
<dbReference type="Gene3D" id="3.50.50.60">
    <property type="entry name" value="FAD/NAD(P)-binding domain"/>
    <property type="match status" value="2"/>
</dbReference>
<dbReference type="Gramene" id="CDF39552">
    <property type="protein sequence ID" value="CDF39552"/>
    <property type="gene ID" value="CHC_T00006641001"/>
</dbReference>
<dbReference type="NCBIfam" id="TIGR00136">
    <property type="entry name" value="mnmG_gidA"/>
    <property type="match status" value="1"/>
</dbReference>
<gene>
    <name evidence="6" type="ORF">CHC_T00006641001</name>
</gene>
<evidence type="ECO:0000313" key="6">
    <source>
        <dbReference type="EMBL" id="CDF39552.1"/>
    </source>
</evidence>
<proteinExistence type="inferred from homology"/>
<dbReference type="PROSITE" id="PS01280">
    <property type="entry name" value="GIDA_1"/>
    <property type="match status" value="1"/>
</dbReference>
<dbReference type="SUPFAM" id="SSF51905">
    <property type="entry name" value="FAD/NAD(P)-binding domain"/>
    <property type="match status" value="1"/>
</dbReference>
<dbReference type="InterPro" id="IPR040131">
    <property type="entry name" value="MnmG_N"/>
</dbReference>
<dbReference type="InterPro" id="IPR044920">
    <property type="entry name" value="MnmG_C_subdom_sf"/>
</dbReference>
<organism evidence="6 7">
    <name type="scientific">Chondrus crispus</name>
    <name type="common">Carrageen Irish moss</name>
    <name type="synonym">Polymorpha crispa</name>
    <dbReference type="NCBI Taxonomy" id="2769"/>
    <lineage>
        <taxon>Eukaryota</taxon>
        <taxon>Rhodophyta</taxon>
        <taxon>Florideophyceae</taxon>
        <taxon>Rhodymeniophycidae</taxon>
        <taxon>Gigartinales</taxon>
        <taxon>Gigartinaceae</taxon>
        <taxon>Chondrus</taxon>
    </lineage>
</organism>
<keyword evidence="7" id="KW-1185">Reference proteome</keyword>
<evidence type="ECO:0000259" key="5">
    <source>
        <dbReference type="SMART" id="SM01228"/>
    </source>
</evidence>
<feature type="domain" description="tRNA uridine 5-carboxymethylaminomethyl modification enzyme C-terminal subdomain" evidence="5">
    <location>
        <begin position="559"/>
        <end position="630"/>
    </location>
</feature>
<comment type="cofactor">
    <cofactor evidence="1">
        <name>FAD</name>
        <dbReference type="ChEBI" id="CHEBI:57692"/>
    </cofactor>
</comment>
<dbReference type="InterPro" id="IPR004416">
    <property type="entry name" value="MnmG"/>
</dbReference>
<evidence type="ECO:0000256" key="4">
    <source>
        <dbReference type="ARBA" id="ARBA00022827"/>
    </source>
</evidence>
<protein>
    <recommendedName>
        <fullName evidence="5">tRNA uridine 5-carboxymethylaminomethyl modification enzyme C-terminal subdomain domain-containing protein</fullName>
    </recommendedName>
</protein>
<dbReference type="GeneID" id="17317584"/>
<evidence type="ECO:0000313" key="7">
    <source>
        <dbReference type="Proteomes" id="UP000012073"/>
    </source>
</evidence>
<dbReference type="Gene3D" id="1.10.150.570">
    <property type="entry name" value="GidA associated domain, C-terminal subdomain"/>
    <property type="match status" value="1"/>
</dbReference>
<dbReference type="OrthoDB" id="3329at2759"/>
<sequence>MRAHTTRAFSPLYDVVVIGGGHAGCEAAAAAARTGASVALLTHNIASIGAMSCNPSIGGIGKGHLVREIDALDGVMPRAADDAAIQFRTLNASRGIAVRGPRAQCDRNLYAKAVRHILRSSQHRSLTITEGSAEKFTLSDGRVTGVQLASSPKGIPADLRAGAVMFMGSKTEMGGRRGDISAVGIADALRLNGLKLGRMKTGTPPRIYADSINFEGIKEEPSDANPVPFSFLTEPSSMLVGRKLVSCFQTRTSIATHDIIREAMAAGLSPEYHSDNAPRYCPSLEAKVSRFGDRDGHVVWLEPEGLDSNLIYPAGISMSLPEQVQQRVINSIPGMKKGKIAIPGYAVEYDYVDPTELRPNLECHRLPGLFLAGQINGTTGYEEAAAQGVLAGINATMHVWDSHPDQHGALHGMSNFDCLTDGYLRLGRGDAYIGVLLDDLTRLGTAEPYRMLTSRAEFRISLRPDNADRRLTPIGREVGCVTRERWESYKKKQRIVEDARNVLRKTKASRVDFGRVGLERVFDGCKRRGNESMYLGDALLRSGVSLQAVEWVAHLEAELQYKPHIERQRVEVDKLRRDEGLKVSKEFDYRRVRGLSLEDFEKLSKEKPQSLGEAGRISGVTPAGILLLRAHVRRQLGKRKGKRKGKEEREVMQMKDEKLLWLGHV</sequence>
<dbReference type="InterPro" id="IPR020595">
    <property type="entry name" value="MnmG-rel_CS"/>
</dbReference>
<dbReference type="PANTHER" id="PTHR11806">
    <property type="entry name" value="GLUCOSE INHIBITED DIVISION PROTEIN A"/>
    <property type="match status" value="1"/>
</dbReference>
<dbReference type="Proteomes" id="UP000012073">
    <property type="component" value="Unassembled WGS sequence"/>
</dbReference>
<dbReference type="PhylomeDB" id="R7QM36"/>
<dbReference type="PANTHER" id="PTHR11806:SF0">
    <property type="entry name" value="PROTEIN MTO1 HOMOLOG, MITOCHONDRIAL"/>
    <property type="match status" value="1"/>
</dbReference>
<keyword evidence="4" id="KW-0274">FAD</keyword>
<dbReference type="Pfam" id="PF01134">
    <property type="entry name" value="GIDA"/>
    <property type="match status" value="1"/>
</dbReference>
<dbReference type="InterPro" id="IPR047001">
    <property type="entry name" value="MnmG_C_subdom"/>
</dbReference>
<dbReference type="EMBL" id="HG002054">
    <property type="protein sequence ID" value="CDF39552.1"/>
    <property type="molecule type" value="Genomic_DNA"/>
</dbReference>
<dbReference type="OMA" id="IAMMSCN"/>
<evidence type="ECO:0000256" key="3">
    <source>
        <dbReference type="ARBA" id="ARBA00022630"/>
    </source>
</evidence>
<dbReference type="KEGG" id="ccp:CHC_T00006641001"/>
<dbReference type="SMART" id="SM01228">
    <property type="entry name" value="GIDA_assoc_3"/>
    <property type="match status" value="1"/>
</dbReference>
<dbReference type="PROSITE" id="PS01281">
    <property type="entry name" value="GIDA_2"/>
    <property type="match status" value="1"/>
</dbReference>
<dbReference type="GO" id="GO:0030488">
    <property type="term" value="P:tRNA methylation"/>
    <property type="evidence" value="ECO:0007669"/>
    <property type="project" value="TreeGrafter"/>
</dbReference>
<dbReference type="GO" id="GO:0002098">
    <property type="term" value="P:tRNA wobble uridine modification"/>
    <property type="evidence" value="ECO:0007669"/>
    <property type="project" value="InterPro"/>
</dbReference>
<name>R7QM36_CHOCR</name>
<evidence type="ECO:0000256" key="2">
    <source>
        <dbReference type="ARBA" id="ARBA00007653"/>
    </source>
</evidence>
<evidence type="ECO:0000256" key="1">
    <source>
        <dbReference type="ARBA" id="ARBA00001974"/>
    </source>
</evidence>